<gene>
    <name evidence="2" type="ORF">CXG81DRAFT_9488</name>
</gene>
<protein>
    <submittedName>
        <fullName evidence="2">Uncharacterized protein</fullName>
    </submittedName>
</protein>
<dbReference type="Gene3D" id="1.25.40.20">
    <property type="entry name" value="Ankyrin repeat-containing domain"/>
    <property type="match status" value="1"/>
</dbReference>
<evidence type="ECO:0000256" key="1">
    <source>
        <dbReference type="PROSITE-ProRule" id="PRU00023"/>
    </source>
</evidence>
<sequence length="128" mass="14272">MTVTYPNRDNQYRFDPEDQHDANELLGTCLNDLNAIHIAVLCFDEDMAMDILNFVLMMTEDTSMCVLRSTFLSRTCGNGNTVLHLAAFLGNAELVEGLLRAGAVTNKRNDKGYRASDCSFDPETSEIL</sequence>
<evidence type="ECO:0000313" key="2">
    <source>
        <dbReference type="EMBL" id="RKP03516.1"/>
    </source>
</evidence>
<dbReference type="InterPro" id="IPR036770">
    <property type="entry name" value="Ankyrin_rpt-contain_sf"/>
</dbReference>
<name>A0A4P9XDD6_9FUNG</name>
<keyword evidence="1" id="KW-0040">ANK repeat</keyword>
<keyword evidence="3" id="KW-1185">Reference proteome</keyword>
<dbReference type="SMART" id="SM00248">
    <property type="entry name" value="ANK"/>
    <property type="match status" value="2"/>
</dbReference>
<feature type="repeat" description="ANK" evidence="1">
    <location>
        <begin position="78"/>
        <end position="110"/>
    </location>
</feature>
<dbReference type="OrthoDB" id="428895at2759"/>
<feature type="non-terminal residue" evidence="2">
    <location>
        <position position="128"/>
    </location>
</feature>
<reference evidence="3" key="1">
    <citation type="journal article" date="2018" name="Nat. Microbiol.">
        <title>Leveraging single-cell genomics to expand the fungal tree of life.</title>
        <authorList>
            <person name="Ahrendt S.R."/>
            <person name="Quandt C.A."/>
            <person name="Ciobanu D."/>
            <person name="Clum A."/>
            <person name="Salamov A."/>
            <person name="Andreopoulos B."/>
            <person name="Cheng J.F."/>
            <person name="Woyke T."/>
            <person name="Pelin A."/>
            <person name="Henrissat B."/>
            <person name="Reynolds N.K."/>
            <person name="Benny G.L."/>
            <person name="Smith M.E."/>
            <person name="James T.Y."/>
            <person name="Grigoriev I.V."/>
        </authorList>
    </citation>
    <scope>NUCLEOTIDE SEQUENCE [LARGE SCALE GENOMIC DNA]</scope>
    <source>
        <strain evidence="3">ATCC 52028</strain>
    </source>
</reference>
<dbReference type="AlphaFoldDB" id="A0A4P9XDD6"/>
<dbReference type="Proteomes" id="UP000274922">
    <property type="component" value="Unassembled WGS sequence"/>
</dbReference>
<evidence type="ECO:0000313" key="3">
    <source>
        <dbReference type="Proteomes" id="UP000274922"/>
    </source>
</evidence>
<proteinExistence type="predicted"/>
<accession>A0A4P9XDD6</accession>
<dbReference type="InterPro" id="IPR002110">
    <property type="entry name" value="Ankyrin_rpt"/>
</dbReference>
<dbReference type="SUPFAM" id="SSF48403">
    <property type="entry name" value="Ankyrin repeat"/>
    <property type="match status" value="1"/>
</dbReference>
<organism evidence="2 3">
    <name type="scientific">Caulochytrium protostelioides</name>
    <dbReference type="NCBI Taxonomy" id="1555241"/>
    <lineage>
        <taxon>Eukaryota</taxon>
        <taxon>Fungi</taxon>
        <taxon>Fungi incertae sedis</taxon>
        <taxon>Chytridiomycota</taxon>
        <taxon>Chytridiomycota incertae sedis</taxon>
        <taxon>Chytridiomycetes</taxon>
        <taxon>Caulochytriales</taxon>
        <taxon>Caulochytriaceae</taxon>
        <taxon>Caulochytrium</taxon>
    </lineage>
</organism>
<dbReference type="Pfam" id="PF00023">
    <property type="entry name" value="Ank"/>
    <property type="match status" value="1"/>
</dbReference>
<dbReference type="PROSITE" id="PS50297">
    <property type="entry name" value="ANK_REP_REGION"/>
    <property type="match status" value="1"/>
</dbReference>
<dbReference type="EMBL" id="ML014122">
    <property type="protein sequence ID" value="RKP03516.1"/>
    <property type="molecule type" value="Genomic_DNA"/>
</dbReference>
<dbReference type="PROSITE" id="PS50088">
    <property type="entry name" value="ANK_REPEAT"/>
    <property type="match status" value="1"/>
</dbReference>